<protein>
    <submittedName>
        <fullName evidence="2">Uncharacterized protein</fullName>
    </submittedName>
</protein>
<name>A0A1M5VHE3_9FIRM</name>
<organism evidence="2 3">
    <name type="scientific">Sporanaerobacter acetigenes DSM 13106</name>
    <dbReference type="NCBI Taxonomy" id="1123281"/>
    <lineage>
        <taxon>Bacteria</taxon>
        <taxon>Bacillati</taxon>
        <taxon>Bacillota</taxon>
        <taxon>Tissierellia</taxon>
        <taxon>Tissierellales</taxon>
        <taxon>Sporanaerobacteraceae</taxon>
        <taxon>Sporanaerobacter</taxon>
    </lineage>
</organism>
<gene>
    <name evidence="2" type="ORF">SAMN02745180_00892</name>
</gene>
<evidence type="ECO:0000313" key="3">
    <source>
        <dbReference type="Proteomes" id="UP000184389"/>
    </source>
</evidence>
<keyword evidence="1" id="KW-0175">Coiled coil</keyword>
<accession>A0A1M5VHE3</accession>
<dbReference type="AlphaFoldDB" id="A0A1M5VHE3"/>
<feature type="non-terminal residue" evidence="2">
    <location>
        <position position="1"/>
    </location>
</feature>
<proteinExistence type="predicted"/>
<sequence length="97" mass="10976">NSAETKSLREEVKSNSAEMKSLREEVKSIRVQQQEDHLILKALEHSAQVNKAEHDKMANDIAHIQGNVKNIAENIDAVKEIIGRHEVDLKVLKNRSV</sequence>
<reference evidence="2 3" key="1">
    <citation type="submission" date="2016-11" db="EMBL/GenBank/DDBJ databases">
        <authorList>
            <person name="Jaros S."/>
            <person name="Januszkiewicz K."/>
            <person name="Wedrychowicz H."/>
        </authorList>
    </citation>
    <scope>NUCLEOTIDE SEQUENCE [LARGE SCALE GENOMIC DNA]</scope>
    <source>
        <strain evidence="2 3">DSM 13106</strain>
    </source>
</reference>
<evidence type="ECO:0000256" key="1">
    <source>
        <dbReference type="SAM" id="Coils"/>
    </source>
</evidence>
<feature type="coiled-coil region" evidence="1">
    <location>
        <begin position="5"/>
        <end position="32"/>
    </location>
</feature>
<evidence type="ECO:0000313" key="2">
    <source>
        <dbReference type="EMBL" id="SHH74343.1"/>
    </source>
</evidence>
<dbReference type="Proteomes" id="UP000184389">
    <property type="component" value="Unassembled WGS sequence"/>
</dbReference>
<keyword evidence="3" id="KW-1185">Reference proteome</keyword>
<dbReference type="EMBL" id="FQXR01000004">
    <property type="protein sequence ID" value="SHH74343.1"/>
    <property type="molecule type" value="Genomic_DNA"/>
</dbReference>
<dbReference type="OrthoDB" id="1708171at2"/>
<dbReference type="RefSeq" id="WP_084604150.1">
    <property type="nucleotide sequence ID" value="NZ_FQXR01000004.1"/>
</dbReference>